<organism evidence="3 4">
    <name type="scientific">Sporosarcina gallistercoris</name>
    <dbReference type="NCBI Taxonomy" id="2762245"/>
    <lineage>
        <taxon>Bacteria</taxon>
        <taxon>Bacillati</taxon>
        <taxon>Bacillota</taxon>
        <taxon>Bacilli</taxon>
        <taxon>Bacillales</taxon>
        <taxon>Caryophanaceae</taxon>
        <taxon>Sporosarcina</taxon>
    </lineage>
</organism>
<dbReference type="Gene3D" id="3.10.450.310">
    <property type="match status" value="1"/>
</dbReference>
<dbReference type="EMBL" id="JACSQY010000015">
    <property type="protein sequence ID" value="MBD7909585.1"/>
    <property type="molecule type" value="Genomic_DNA"/>
</dbReference>
<evidence type="ECO:0000313" key="3">
    <source>
        <dbReference type="EMBL" id="MBD7909585.1"/>
    </source>
</evidence>
<proteinExistence type="predicted"/>
<keyword evidence="1" id="KW-0472">Membrane</keyword>
<sequence length="444" mass="51063">MRHIETIKSVVLLLLVLLSITFTFSIWSYAPKFDPIDPNQSVDGSITTIQNKKPISDIVLPYKWVFKFNDEELFGTTDSSVIKPVLEEMMRWKVFGLTAVNQNLTLEELHNLLTKGNQYTLYYPGEVPVSVYEDVLEIEDKNVPEVLFNLLIVNWNPEDSLPEVHFISTVSRTHYKAKVKMEDTQRFQKSIIDKGKKLSQYKEVQVNETKTLAISSEPITAIHSTYIEEEINPSLFKDALFNDPNAVRRNLVEPHKEEYGDDHALMNVNTKSKVLNFVYPPESQELAIPSELMTATVEFVNDHSGWTDDYRYSYMNPVSRYIKFQLHDNGLPVFSDVPNGAEITEILGDNRVARYSRPYFTLNSPIKSYEVTLPPATEVARQLEASDDLDFTAIEEIKPGYLLIHDTDVGVLKFEPHWFYYIKGNWEVYEEELNRKGGGLLGLE</sequence>
<dbReference type="RefSeq" id="WP_191691956.1">
    <property type="nucleotide sequence ID" value="NZ_JACSQY010000015.1"/>
</dbReference>
<feature type="domain" description="Regulatory protein YycH" evidence="2">
    <location>
        <begin position="5"/>
        <end position="429"/>
    </location>
</feature>
<feature type="transmembrane region" description="Helical" evidence="1">
    <location>
        <begin position="12"/>
        <end position="30"/>
    </location>
</feature>
<dbReference type="InterPro" id="IPR009996">
    <property type="entry name" value="YycH"/>
</dbReference>
<dbReference type="CDD" id="cd15787">
    <property type="entry name" value="YycH_N"/>
    <property type="match status" value="1"/>
</dbReference>
<accession>A0ABR8PN31</accession>
<reference evidence="3 4" key="1">
    <citation type="submission" date="2020-08" db="EMBL/GenBank/DDBJ databases">
        <title>A Genomic Blueprint of the Chicken Gut Microbiome.</title>
        <authorList>
            <person name="Gilroy R."/>
            <person name="Ravi A."/>
            <person name="Getino M."/>
            <person name="Pursley I."/>
            <person name="Horton D.L."/>
            <person name="Alikhan N.-F."/>
            <person name="Baker D."/>
            <person name="Gharbi K."/>
            <person name="Hall N."/>
            <person name="Watson M."/>
            <person name="Adriaenssens E.M."/>
            <person name="Foster-Nyarko E."/>
            <person name="Jarju S."/>
            <person name="Secka A."/>
            <person name="Antonio M."/>
            <person name="Oren A."/>
            <person name="Chaudhuri R."/>
            <person name="La Ragione R.M."/>
            <person name="Hildebrand F."/>
            <person name="Pallen M.J."/>
        </authorList>
    </citation>
    <scope>NUCLEOTIDE SEQUENCE [LARGE SCALE GENOMIC DNA]</scope>
    <source>
        <strain evidence="3 4">Sa3CUA8</strain>
    </source>
</reference>
<dbReference type="Pfam" id="PF07435">
    <property type="entry name" value="YycH"/>
    <property type="match status" value="1"/>
</dbReference>
<dbReference type="Gene3D" id="3.30.310.160">
    <property type="entry name" value="YycH protein, domain 2"/>
    <property type="match status" value="1"/>
</dbReference>
<evidence type="ECO:0000259" key="2">
    <source>
        <dbReference type="Pfam" id="PF07435"/>
    </source>
</evidence>
<keyword evidence="1" id="KW-0812">Transmembrane</keyword>
<evidence type="ECO:0000256" key="1">
    <source>
        <dbReference type="SAM" id="Phobius"/>
    </source>
</evidence>
<protein>
    <recommendedName>
        <fullName evidence="2">Regulatory protein YycH domain-containing protein</fullName>
    </recommendedName>
</protein>
<evidence type="ECO:0000313" key="4">
    <source>
        <dbReference type="Proteomes" id="UP000659496"/>
    </source>
</evidence>
<comment type="caution">
    <text evidence="3">The sequence shown here is derived from an EMBL/GenBank/DDBJ whole genome shotgun (WGS) entry which is preliminary data.</text>
</comment>
<keyword evidence="1" id="KW-1133">Transmembrane helix</keyword>
<dbReference type="InterPro" id="IPR042274">
    <property type="entry name" value="YycH/YycI_2"/>
</dbReference>
<gene>
    <name evidence="3" type="ORF">H9659_14705</name>
</gene>
<name>A0ABR8PN31_9BACL</name>
<dbReference type="Proteomes" id="UP000659496">
    <property type="component" value="Unassembled WGS sequence"/>
</dbReference>
<keyword evidence="4" id="KW-1185">Reference proteome</keyword>